<dbReference type="HOGENOM" id="CLU_213005_0_0_2"/>
<dbReference type="RefSeq" id="WP_015285364.1">
    <property type="nucleotide sequence ID" value="NC_019943.1"/>
</dbReference>
<dbReference type="GeneID" id="62009170"/>
<evidence type="ECO:0000313" key="2">
    <source>
        <dbReference type="Proteomes" id="UP000010824"/>
    </source>
</evidence>
<protein>
    <submittedName>
        <fullName evidence="1">Uncharacterized protein</fullName>
    </submittedName>
</protein>
<organism evidence="1 2">
    <name type="scientific">Methanoregula formicica (strain DSM 22288 / NBRC 105244 / SMSP)</name>
    <dbReference type="NCBI Taxonomy" id="593750"/>
    <lineage>
        <taxon>Archaea</taxon>
        <taxon>Methanobacteriati</taxon>
        <taxon>Methanobacteriota</taxon>
        <taxon>Stenosarchaea group</taxon>
        <taxon>Methanomicrobia</taxon>
        <taxon>Methanomicrobiales</taxon>
        <taxon>Methanoregulaceae</taxon>
        <taxon>Methanoregula</taxon>
    </lineage>
</organism>
<dbReference type="AlphaFoldDB" id="L0HF32"/>
<dbReference type="OrthoDB" id="105653at2157"/>
<accession>L0HF32</accession>
<gene>
    <name evidence="1" type="ordered locus">Metfor_1362</name>
</gene>
<dbReference type="Proteomes" id="UP000010824">
    <property type="component" value="Chromosome"/>
</dbReference>
<reference evidence="1 2" key="2">
    <citation type="journal article" date="2014" name="Genome Announc.">
        <title>Complete Genome Sequence of Methanoregula formicica SMSPT, a Mesophilic Hydrogenotrophic Methanogen Isolated from a Methanogenic Upflow Anaerobic Sludge Blanket Reactor.</title>
        <authorList>
            <person name="Yamamoto K."/>
            <person name="Tamaki H."/>
            <person name="Cadillo-Quiroz H."/>
            <person name="Imachi H."/>
            <person name="Kyrpides N."/>
            <person name="Woyke T."/>
            <person name="Goodwin L."/>
            <person name="Zinder S.H."/>
            <person name="Kamagata Y."/>
            <person name="Liu W.T."/>
        </authorList>
    </citation>
    <scope>NUCLEOTIDE SEQUENCE [LARGE SCALE GENOMIC DNA]</scope>
    <source>
        <strain evidence="2">DSM 22288 / NBRC 105244 / SMSP</strain>
    </source>
</reference>
<keyword evidence="2" id="KW-1185">Reference proteome</keyword>
<proteinExistence type="predicted"/>
<dbReference type="eggNOG" id="arCOG12644">
    <property type="taxonomic scope" value="Archaea"/>
</dbReference>
<dbReference type="EMBL" id="CP003167">
    <property type="protein sequence ID" value="AGB02401.1"/>
    <property type="molecule type" value="Genomic_DNA"/>
</dbReference>
<reference evidence="2" key="1">
    <citation type="submission" date="2011-12" db="EMBL/GenBank/DDBJ databases">
        <title>Complete sequence of Methanoregula formicicum SMSP.</title>
        <authorList>
            <person name="Lucas S."/>
            <person name="Han J."/>
            <person name="Lapidus A."/>
            <person name="Cheng J.-F."/>
            <person name="Goodwin L."/>
            <person name="Pitluck S."/>
            <person name="Peters L."/>
            <person name="Ovchinnikova G."/>
            <person name="Teshima H."/>
            <person name="Detter J.C."/>
            <person name="Han C."/>
            <person name="Tapia R."/>
            <person name="Land M."/>
            <person name="Hauser L."/>
            <person name="Kyrpides N."/>
            <person name="Ivanova N."/>
            <person name="Pagani I."/>
            <person name="Imachi H."/>
            <person name="Tamaki H."/>
            <person name="Sekiguchi Y."/>
            <person name="Kamagata Y."/>
            <person name="Cadillo-Quiroz H."/>
            <person name="Zinder S."/>
            <person name="Liu W.-T."/>
            <person name="Woyke T."/>
        </authorList>
    </citation>
    <scope>NUCLEOTIDE SEQUENCE [LARGE SCALE GENOMIC DNA]</scope>
    <source>
        <strain evidence="2">DSM 22288 / NBRC 105244 / SMSP</strain>
    </source>
</reference>
<evidence type="ECO:0000313" key="1">
    <source>
        <dbReference type="EMBL" id="AGB02401.1"/>
    </source>
</evidence>
<dbReference type="InParanoid" id="L0HF32"/>
<name>L0HF32_METFS</name>
<sequence length="48" mass="5655">MAKPIELGLILDRDESIRFQKYIDNPTYSEEGRKLIREAADLAERSRF</sequence>
<dbReference type="KEGG" id="mfo:Metfor_1362"/>